<dbReference type="WBParaSite" id="TCNE_0000328601-mRNA-1">
    <property type="protein sequence ID" value="TCNE_0000328601-mRNA-1"/>
    <property type="gene ID" value="TCNE_0000328601"/>
</dbReference>
<dbReference type="GO" id="GO:0031210">
    <property type="term" value="F:phosphatidylcholine binding"/>
    <property type="evidence" value="ECO:0007669"/>
    <property type="project" value="TreeGrafter"/>
</dbReference>
<organism evidence="1 2">
    <name type="scientific">Toxocara canis</name>
    <name type="common">Canine roundworm</name>
    <dbReference type="NCBI Taxonomy" id="6265"/>
    <lineage>
        <taxon>Eukaryota</taxon>
        <taxon>Metazoa</taxon>
        <taxon>Ecdysozoa</taxon>
        <taxon>Nematoda</taxon>
        <taxon>Chromadorea</taxon>
        <taxon>Rhabditida</taxon>
        <taxon>Spirurina</taxon>
        <taxon>Ascaridomorpha</taxon>
        <taxon>Ascaridoidea</taxon>
        <taxon>Toxocaridae</taxon>
        <taxon>Toxocara</taxon>
    </lineage>
</organism>
<keyword evidence="1" id="KW-1185">Reference proteome</keyword>
<dbReference type="PANTHER" id="PTHR10658:SF81">
    <property type="entry name" value="PROTEIN RETINAL DEGENERATION B"/>
    <property type="match status" value="1"/>
</dbReference>
<dbReference type="AlphaFoldDB" id="A0A183U466"/>
<dbReference type="Proteomes" id="UP000050794">
    <property type="component" value="Unassembled WGS sequence"/>
</dbReference>
<evidence type="ECO:0000313" key="2">
    <source>
        <dbReference type="WBParaSite" id="TCNE_0000328601-mRNA-1"/>
    </source>
</evidence>
<sequence length="244" mass="26328">LSRVMAHAESADSDTSSDVYFDCIEAPPPHSSKPSLIRWSSELLIADGESPPLTPRPDSNTSLLIIVFHGDVSPELPAEHKMTDVNSLKAVVESLISCHYPQLKSRVHFIAVSCGNELNAIVSQLVSISPSFGVFHPSLALLLSSSQVFQEAVQSTIARANQAYTRFIQSEAGRGFNGEIFVVGDHLGGLLLYESLKKVRLHSPISRHSSSISANSRTIREGCEEEVSCSLSCTPAKLCLQGAL</sequence>
<name>A0A183U466_TOXCA</name>
<accession>A0A183U466</accession>
<dbReference type="GO" id="GO:0005737">
    <property type="term" value="C:cytoplasm"/>
    <property type="evidence" value="ECO:0007669"/>
    <property type="project" value="TreeGrafter"/>
</dbReference>
<protein>
    <submittedName>
        <fullName evidence="2">Protein transport protein SEC23</fullName>
    </submittedName>
</protein>
<reference evidence="2" key="1">
    <citation type="submission" date="2016-06" db="UniProtKB">
        <authorList>
            <consortium name="WormBaseParasite"/>
        </authorList>
    </citation>
    <scope>IDENTIFICATION</scope>
</reference>
<dbReference type="PANTHER" id="PTHR10658">
    <property type="entry name" value="PHOSPHATIDYLINOSITOL TRANSFER PROTEIN"/>
    <property type="match status" value="1"/>
</dbReference>
<proteinExistence type="predicted"/>
<dbReference type="GO" id="GO:0008526">
    <property type="term" value="F:phosphatidylinositol transfer activity"/>
    <property type="evidence" value="ECO:0007669"/>
    <property type="project" value="TreeGrafter"/>
</dbReference>
<dbReference type="InterPro" id="IPR001666">
    <property type="entry name" value="PI_transfer"/>
</dbReference>
<dbReference type="GO" id="GO:0035091">
    <property type="term" value="F:phosphatidylinositol binding"/>
    <property type="evidence" value="ECO:0007669"/>
    <property type="project" value="TreeGrafter"/>
</dbReference>
<evidence type="ECO:0000313" key="1">
    <source>
        <dbReference type="Proteomes" id="UP000050794"/>
    </source>
</evidence>
<dbReference type="GO" id="GO:0008525">
    <property type="term" value="F:phosphatidylcholine transporter activity"/>
    <property type="evidence" value="ECO:0007669"/>
    <property type="project" value="TreeGrafter"/>
</dbReference>